<reference evidence="8" key="3">
    <citation type="submission" date="2025-09" db="UniProtKB">
        <authorList>
            <consortium name="Ensembl"/>
        </authorList>
    </citation>
    <scope>IDENTIFICATION</scope>
    <source>
        <strain evidence="8">Hd-rR</strain>
    </source>
</reference>
<dbReference type="PANTHER" id="PTHR15427:SF23">
    <property type="entry name" value="EMI DOMAIN-CONTAINING PROTEIN 1"/>
    <property type="match status" value="1"/>
</dbReference>
<comment type="subcellular location">
    <subcellularLocation>
        <location evidence="1">Secreted</location>
        <location evidence="1">Extracellular space</location>
        <location evidence="1">Extracellular matrix</location>
    </subcellularLocation>
</comment>
<dbReference type="GO" id="GO:0005576">
    <property type="term" value="C:extracellular region"/>
    <property type="evidence" value="ECO:0007669"/>
    <property type="project" value="UniProtKB-SubCell"/>
</dbReference>
<evidence type="ECO:0000256" key="6">
    <source>
        <dbReference type="SAM" id="MobiDB-lite"/>
    </source>
</evidence>
<keyword evidence="4" id="KW-0732">Signal</keyword>
<dbReference type="GeneTree" id="ENSGT00940000161716"/>
<name>A0A3B3HR75_ORYLA</name>
<keyword evidence="3" id="KW-0272">Extracellular matrix</keyword>
<dbReference type="PANTHER" id="PTHR15427">
    <property type="entry name" value="EMILIN ELASTIN MICROFIBRIL INTERFACE-LOCATED PROTEIN ELASTIN MICROFIBRIL INTERFACER"/>
    <property type="match status" value="1"/>
</dbReference>
<reference evidence="8" key="2">
    <citation type="submission" date="2025-08" db="UniProtKB">
        <authorList>
            <consortium name="Ensembl"/>
        </authorList>
    </citation>
    <scope>IDENTIFICATION</scope>
    <source>
        <strain evidence="8">Hd-rR</strain>
    </source>
</reference>
<keyword evidence="5" id="KW-1015">Disulfide bond</keyword>
<evidence type="ECO:0000256" key="2">
    <source>
        <dbReference type="ARBA" id="ARBA00022525"/>
    </source>
</evidence>
<feature type="domain" description="EMI" evidence="7">
    <location>
        <begin position="44"/>
        <end position="117"/>
    </location>
</feature>
<keyword evidence="2" id="KW-0964">Secreted</keyword>
<feature type="compositionally biased region" description="Polar residues" evidence="6">
    <location>
        <begin position="1"/>
        <end position="16"/>
    </location>
</feature>
<accession>A0A3B3HR75</accession>
<reference evidence="8 9" key="1">
    <citation type="journal article" date="2007" name="Nature">
        <title>The medaka draft genome and insights into vertebrate genome evolution.</title>
        <authorList>
            <person name="Kasahara M."/>
            <person name="Naruse K."/>
            <person name="Sasaki S."/>
            <person name="Nakatani Y."/>
            <person name="Qu W."/>
            <person name="Ahsan B."/>
            <person name="Yamada T."/>
            <person name="Nagayasu Y."/>
            <person name="Doi K."/>
            <person name="Kasai Y."/>
            <person name="Jindo T."/>
            <person name="Kobayashi D."/>
            <person name="Shimada A."/>
            <person name="Toyoda A."/>
            <person name="Kuroki Y."/>
            <person name="Fujiyama A."/>
            <person name="Sasaki T."/>
            <person name="Shimizu A."/>
            <person name="Asakawa S."/>
            <person name="Shimizu N."/>
            <person name="Hashimoto S."/>
            <person name="Yang J."/>
            <person name="Lee Y."/>
            <person name="Matsushima K."/>
            <person name="Sugano S."/>
            <person name="Sakaizumi M."/>
            <person name="Narita T."/>
            <person name="Ohishi K."/>
            <person name="Haga S."/>
            <person name="Ohta F."/>
            <person name="Nomoto H."/>
            <person name="Nogata K."/>
            <person name="Morishita T."/>
            <person name="Endo T."/>
            <person name="Shin-I T."/>
            <person name="Takeda H."/>
            <person name="Morishita S."/>
            <person name="Kohara Y."/>
        </authorList>
    </citation>
    <scope>NUCLEOTIDE SEQUENCE [LARGE SCALE GENOMIC DNA]</scope>
    <source>
        <strain evidence="8 9">Hd-rR</strain>
    </source>
</reference>
<dbReference type="Proteomes" id="UP000001038">
    <property type="component" value="Chromosome 18"/>
</dbReference>
<dbReference type="PROSITE" id="PS51041">
    <property type="entry name" value="EMI"/>
    <property type="match status" value="1"/>
</dbReference>
<evidence type="ECO:0000256" key="4">
    <source>
        <dbReference type="ARBA" id="ARBA00022729"/>
    </source>
</evidence>
<dbReference type="STRING" id="8090.ENSORLP00000034292"/>
<feature type="region of interest" description="Disordered" evidence="6">
    <location>
        <begin position="1"/>
        <end position="24"/>
    </location>
</feature>
<dbReference type="InParanoid" id="A0A3B3HR75"/>
<evidence type="ECO:0000259" key="7">
    <source>
        <dbReference type="PROSITE" id="PS51041"/>
    </source>
</evidence>
<dbReference type="Pfam" id="PF07546">
    <property type="entry name" value="EMI"/>
    <property type="match status" value="1"/>
</dbReference>
<dbReference type="Bgee" id="ENSORLG00000029703">
    <property type="expression patterns" value="Expressed in embryo and 14 other cell types or tissues"/>
</dbReference>
<keyword evidence="9" id="KW-1185">Reference proteome</keyword>
<evidence type="ECO:0000256" key="5">
    <source>
        <dbReference type="ARBA" id="ARBA00023157"/>
    </source>
</evidence>
<dbReference type="Ensembl" id="ENSORLT00000046670.1">
    <property type="protein sequence ID" value="ENSORLP00000034292.1"/>
    <property type="gene ID" value="ENSORLG00000029703.1"/>
</dbReference>
<dbReference type="AlphaFoldDB" id="A0A3B3HR75"/>
<evidence type="ECO:0000256" key="1">
    <source>
        <dbReference type="ARBA" id="ARBA00004498"/>
    </source>
</evidence>
<evidence type="ECO:0000313" key="9">
    <source>
        <dbReference type="Proteomes" id="UP000001038"/>
    </source>
</evidence>
<organism evidence="8 9">
    <name type="scientific">Oryzias latipes</name>
    <name type="common">Japanese rice fish</name>
    <name type="synonym">Japanese killifish</name>
    <dbReference type="NCBI Taxonomy" id="8090"/>
    <lineage>
        <taxon>Eukaryota</taxon>
        <taxon>Metazoa</taxon>
        <taxon>Chordata</taxon>
        <taxon>Craniata</taxon>
        <taxon>Vertebrata</taxon>
        <taxon>Euteleostomi</taxon>
        <taxon>Actinopterygii</taxon>
        <taxon>Neopterygii</taxon>
        <taxon>Teleostei</taxon>
        <taxon>Neoteleostei</taxon>
        <taxon>Acanthomorphata</taxon>
        <taxon>Ovalentaria</taxon>
        <taxon>Atherinomorphae</taxon>
        <taxon>Beloniformes</taxon>
        <taxon>Adrianichthyidae</taxon>
        <taxon>Oryziinae</taxon>
        <taxon>Oryzias</taxon>
    </lineage>
</organism>
<dbReference type="InterPro" id="IPR011489">
    <property type="entry name" value="EMI_domain"/>
</dbReference>
<dbReference type="InterPro" id="IPR050392">
    <property type="entry name" value="Collagen/C1q_domain"/>
</dbReference>
<protein>
    <recommendedName>
        <fullName evidence="7">EMI domain-containing protein</fullName>
    </recommendedName>
</protein>
<sequence length="193" mass="21617">MASNAGAIQSYSFDPDSSSDEENQDVHGSICLHKEASEWSGGGSLNWCPHTVTKTITCQVQNGTVLQRVYQTCRWPQGCSGGSYKTMIRPSYKVVHRTVTSLEWKCCPGFSGSACEEGKRNFFLFLPRELNPLPAHNRIPHCCQSHSALFFNSNKTLHLMLGFNCLDCQGCEIFKKMSVFEQKVTPTFCFLEV</sequence>
<proteinExistence type="predicted"/>
<evidence type="ECO:0000256" key="3">
    <source>
        <dbReference type="ARBA" id="ARBA00022530"/>
    </source>
</evidence>
<evidence type="ECO:0000313" key="8">
    <source>
        <dbReference type="Ensembl" id="ENSORLP00000034292.1"/>
    </source>
</evidence>